<feature type="coiled-coil region" evidence="1">
    <location>
        <begin position="189"/>
        <end position="216"/>
    </location>
</feature>
<dbReference type="OrthoDB" id="9780401at2"/>
<accession>A0A4U6R8M4</accession>
<dbReference type="EMBL" id="SZYH01000001">
    <property type="protein sequence ID" value="TKV69282.1"/>
    <property type="molecule type" value="Genomic_DNA"/>
</dbReference>
<evidence type="ECO:0000313" key="2">
    <source>
        <dbReference type="EMBL" id="TKV69282.1"/>
    </source>
</evidence>
<dbReference type="Gene3D" id="1.20.5.300">
    <property type="match status" value="1"/>
</dbReference>
<sequence length="228" mass="26131">MSSPVTVSSILPSGARRLGPLLLSVALLGGCSSLYYDTMEKFGYEKRDILVDRVEDARDSQNDAQETFRSSLERFQSVVDTPDTELTERYAEISDAYEDSQSSADEVRDRIEKVEDVAEDLFDEWEDELDKYESASLRRSSEQQLDETRAQYGQLIRRMHAAEERMDPVLQAFQDQVLYLKHNLNAQAIGALENELVDIRQDVDELIRNMEQSVAESEAFIRRFREGG</sequence>
<evidence type="ECO:0000256" key="1">
    <source>
        <dbReference type="SAM" id="Coils"/>
    </source>
</evidence>
<keyword evidence="3" id="KW-1185">Reference proteome</keyword>
<dbReference type="InterPro" id="IPR021342">
    <property type="entry name" value="DUF2959"/>
</dbReference>
<feature type="coiled-coil region" evidence="1">
    <location>
        <begin position="97"/>
        <end position="165"/>
    </location>
</feature>
<keyword evidence="1" id="KW-0175">Coiled coil</keyword>
<name>A0A4U6R8M4_9GAMM</name>
<evidence type="ECO:0000313" key="3">
    <source>
        <dbReference type="Proteomes" id="UP000308488"/>
    </source>
</evidence>
<dbReference type="RefSeq" id="WP_137436898.1">
    <property type="nucleotide sequence ID" value="NZ_SZYH01000001.1"/>
</dbReference>
<reference evidence="2 3" key="1">
    <citation type="submission" date="2019-05" db="EMBL/GenBank/DDBJ databases">
        <title>Marinobacter panjinensis sp. nov., a moderately halophilic bacterium isolated from sea tidal flat environment.</title>
        <authorList>
            <person name="Yang W."/>
            <person name="An M."/>
            <person name="He W."/>
            <person name="Luo X."/>
            <person name="Zhu L."/>
            <person name="Chen G."/>
            <person name="Zhang Y."/>
            <person name="Wang Y."/>
        </authorList>
    </citation>
    <scope>NUCLEOTIDE SEQUENCE [LARGE SCALE GENOMIC DNA]</scope>
    <source>
        <strain evidence="2 3">PJ-16</strain>
    </source>
</reference>
<comment type="caution">
    <text evidence="2">The sequence shown here is derived from an EMBL/GenBank/DDBJ whole genome shotgun (WGS) entry which is preliminary data.</text>
</comment>
<dbReference type="AlphaFoldDB" id="A0A4U6R8M4"/>
<dbReference type="Pfam" id="PF11172">
    <property type="entry name" value="DUF2959"/>
    <property type="match status" value="1"/>
</dbReference>
<protein>
    <submittedName>
        <fullName evidence="2">DUF2959 domain-containing protein</fullName>
    </submittedName>
</protein>
<proteinExistence type="predicted"/>
<organism evidence="2 3">
    <name type="scientific">Marinobacter panjinensis</name>
    <dbReference type="NCBI Taxonomy" id="2576384"/>
    <lineage>
        <taxon>Bacteria</taxon>
        <taxon>Pseudomonadati</taxon>
        <taxon>Pseudomonadota</taxon>
        <taxon>Gammaproteobacteria</taxon>
        <taxon>Pseudomonadales</taxon>
        <taxon>Marinobacteraceae</taxon>
        <taxon>Marinobacter</taxon>
    </lineage>
</organism>
<dbReference type="Proteomes" id="UP000308488">
    <property type="component" value="Unassembled WGS sequence"/>
</dbReference>
<gene>
    <name evidence="2" type="ORF">FDP08_14830</name>
</gene>